<dbReference type="Ensembl" id="ENSSANT00000008080.1">
    <property type="protein sequence ID" value="ENSSANP00000007514.1"/>
    <property type="gene ID" value="ENSSANG00000004258.1"/>
</dbReference>
<dbReference type="GO" id="GO:0070822">
    <property type="term" value="C:Sin3-type complex"/>
    <property type="evidence" value="ECO:0007669"/>
    <property type="project" value="TreeGrafter"/>
</dbReference>
<keyword evidence="7" id="KW-0804">Transcription</keyword>
<proteinExistence type="predicted"/>
<keyword evidence="6" id="KW-0805">Transcription regulation</keyword>
<keyword evidence="16" id="KW-0812">Transmembrane</keyword>
<evidence type="ECO:0000256" key="14">
    <source>
        <dbReference type="PROSITE-ProRule" id="PRU00810"/>
    </source>
</evidence>
<dbReference type="Proteomes" id="UP000472260">
    <property type="component" value="Unassembled WGS sequence"/>
</dbReference>
<dbReference type="FunFam" id="1.20.1160.11:FF:000002">
    <property type="entry name" value="Paired amphipathic helix protein SIN3"/>
    <property type="match status" value="1"/>
</dbReference>
<keyword evidence="3" id="KW-0597">Phosphoprotein</keyword>
<evidence type="ECO:0000259" key="17">
    <source>
        <dbReference type="SMART" id="SM00761"/>
    </source>
</evidence>
<dbReference type="Gene3D" id="1.20.1160.11">
    <property type="entry name" value="Paired amphipathic helix"/>
    <property type="match status" value="3"/>
</dbReference>
<evidence type="ECO:0000256" key="12">
    <source>
        <dbReference type="ARBA" id="ARBA00075095"/>
    </source>
</evidence>
<evidence type="ECO:0000256" key="6">
    <source>
        <dbReference type="ARBA" id="ARBA00023015"/>
    </source>
</evidence>
<evidence type="ECO:0000256" key="11">
    <source>
        <dbReference type="ARBA" id="ARBA00068511"/>
    </source>
</evidence>
<dbReference type="Pfam" id="PF08295">
    <property type="entry name" value="Sin3_corepress"/>
    <property type="match status" value="1"/>
</dbReference>
<keyword evidence="16" id="KW-0472">Membrane</keyword>
<feature type="domain" description="Histone deacetylase interacting" evidence="17">
    <location>
        <begin position="377"/>
        <end position="477"/>
    </location>
</feature>
<evidence type="ECO:0000313" key="18">
    <source>
        <dbReference type="Ensembl" id="ENSSANP00000007514.1"/>
    </source>
</evidence>
<keyword evidence="4" id="KW-0677">Repeat</keyword>
<dbReference type="GO" id="GO:0003714">
    <property type="term" value="F:transcription corepressor activity"/>
    <property type="evidence" value="ECO:0007669"/>
    <property type="project" value="InterPro"/>
</dbReference>
<comment type="subunit">
    <text evidence="10">Component of the SIN3B complex, which includes SIN3B, HDAC2 or HDAC1, PHF12 and MORF4L1. Interacts with FOXK1/MNF, MXI, MAD, NCOR1 and SAP30. Interaction with SUDS3 enhances the interaction with HDAC1 to form a complex. Interacts with CRY1, HCFC1, MAD3, MAD4, MAEL, REST, RNF220 and SETDB1. Interacts with C6orf89. Interacts with MYT1L.</text>
</comment>
<dbReference type="InterPro" id="IPR013194">
    <property type="entry name" value="HDAC_interact_dom"/>
</dbReference>
<dbReference type="PANTHER" id="PTHR12346:SF1">
    <property type="entry name" value="PAIRED AMPHIPATHIC HELIX PROTEIN SIN3B"/>
    <property type="match status" value="1"/>
</dbReference>
<comment type="subcellular location">
    <subcellularLocation>
        <location evidence="1 14">Nucleus</location>
    </subcellularLocation>
</comment>
<evidence type="ECO:0000256" key="3">
    <source>
        <dbReference type="ARBA" id="ARBA00022553"/>
    </source>
</evidence>
<dbReference type="InterPro" id="IPR039774">
    <property type="entry name" value="Sin3-like"/>
</dbReference>
<evidence type="ECO:0000256" key="1">
    <source>
        <dbReference type="ARBA" id="ARBA00004123"/>
    </source>
</evidence>
<dbReference type="PANTHER" id="PTHR12346">
    <property type="entry name" value="SIN3B-RELATED"/>
    <property type="match status" value="1"/>
</dbReference>
<evidence type="ECO:0000256" key="9">
    <source>
        <dbReference type="ARBA" id="ARBA00054574"/>
    </source>
</evidence>
<gene>
    <name evidence="18" type="primary">LOC107665053</name>
</gene>
<dbReference type="InterPro" id="IPR036600">
    <property type="entry name" value="PAH_sf"/>
</dbReference>
<evidence type="ECO:0000256" key="16">
    <source>
        <dbReference type="SAM" id="Phobius"/>
    </source>
</evidence>
<accession>A0A671KPW5</accession>
<evidence type="ECO:0000256" key="13">
    <source>
        <dbReference type="ARBA" id="ARBA00081273"/>
    </source>
</evidence>
<sequence>TEKIQEYSNCHPTVEDALSYLDQVKIRFGNDPGIYNKFLDIMKEFKSQSIDTPGVINRVSQLFHGHPDLVLGFNAFLPLALSLAFSLALSLALSLSLSIASSSGPPEQSSRLSLPLPSQESQSQPATTSVSPPTSEPSPVEFDSAISYVNKIKNRFLDNPEIYRAFLEILHTYQKEQLEVKESRGRSTGGMTEDEVFSKVASLFKGQEDLLAEFGQFLPDAKRSLFTGGSLPGKDSLKKAEEEEINKLSKKRPRPMLLPHMTPLLKKKMKYSCSKDPSFASVGKHGVLREFTFFDKVRCLLKSQEVYENFLRCIALFNQEVVSGAELLQLVTPFLGKFPELYTQFKSFLGDKELSHAIMGLSDRYMEGGGREVDYASCKRLGSSYRALPKTYQQPKCSGRTAICKEVLNDTWVSFPSWSEDSTFVSSKKTPYEEQLHRCEDERFELDVVLETNLATIRVLESVQKKLSRLSPEDQERFRLDDCLGGTSEVIQRRAIYRIYGDKAPEIIEGLKRSPATAVPVVLKRLKAKEEEWREAQQGFNKIWREQYEKAFLKSLDHQGVNFKQNDMKALRSKSLLNEIESIYDEVSLQSCDGSGTNSTSEPHMIFTYEDKQILEDAASLIIYHVKRQPTIHKDDKDHIKRIIQHFVPDLFFAHRGELSETEEFTDEEAEHQKELDGVYNLFFVNNNWYFFLRLHQTLCSRLLRVYRQAERQLLEHRAEQNRERLLMGEGRREKANDLAMELRLKQPSEVELEEYYPAFLDMVRSLLDGNLEATQYEDTLREMFTIHAYIGFTIDKLIQNIVRQLQHLVSDEVCLQVTELYLAERKRGAAGGNLSSQCVRAAWEASYQWKAERVMSEENCFKVMFIQNKGQVTLTIELLDTEEAQGDDPLDIQSLSNYMEQYIGTESVCSQTEGYYFKPVFLPRNLRHFRGWQLKQVEAMRCRREWHRKMGVETAGNLDCRFKLNTHKMVFVMNSEDYMYRRGALVKARRSQHRVAQAQHERFEQWHRGWLSEHVSSGAEHSVQDWLMGEEDEDMIPCKTTCVSMQVKGLYVNRYQVHYNSKAPASP</sequence>
<dbReference type="InterPro" id="IPR003822">
    <property type="entry name" value="PAH"/>
</dbReference>
<evidence type="ECO:0000256" key="4">
    <source>
        <dbReference type="ARBA" id="ARBA00022737"/>
    </source>
</evidence>
<evidence type="ECO:0000256" key="5">
    <source>
        <dbReference type="ARBA" id="ARBA00022843"/>
    </source>
</evidence>
<feature type="region of interest" description="Disordered" evidence="15">
    <location>
        <begin position="106"/>
        <end position="139"/>
    </location>
</feature>
<keyword evidence="2" id="KW-0678">Repressor</keyword>
<reference evidence="18" key="1">
    <citation type="submission" date="2025-08" db="UniProtKB">
        <authorList>
            <consortium name="Ensembl"/>
        </authorList>
    </citation>
    <scope>IDENTIFICATION</scope>
</reference>
<dbReference type="FunFam" id="1.20.1160.11:FF:000005">
    <property type="entry name" value="SIN3 transcription regulator family member B"/>
    <property type="match status" value="1"/>
</dbReference>
<feature type="transmembrane region" description="Helical" evidence="16">
    <location>
        <begin position="69"/>
        <end position="93"/>
    </location>
</feature>
<keyword evidence="19" id="KW-1185">Reference proteome</keyword>
<reference evidence="18" key="2">
    <citation type="submission" date="2025-09" db="UniProtKB">
        <authorList>
            <consortium name="Ensembl"/>
        </authorList>
    </citation>
    <scope>IDENTIFICATION</scope>
</reference>
<evidence type="ECO:0000256" key="10">
    <source>
        <dbReference type="ARBA" id="ARBA00061899"/>
    </source>
</evidence>
<name>A0A671KPW5_9TELE</name>
<dbReference type="GO" id="GO:0000122">
    <property type="term" value="P:negative regulation of transcription by RNA polymerase II"/>
    <property type="evidence" value="ECO:0007669"/>
    <property type="project" value="TreeGrafter"/>
</dbReference>
<dbReference type="Pfam" id="PF02671">
    <property type="entry name" value="PAH"/>
    <property type="match status" value="3"/>
</dbReference>
<evidence type="ECO:0000313" key="19">
    <source>
        <dbReference type="Proteomes" id="UP000472260"/>
    </source>
</evidence>
<evidence type="ECO:0000256" key="8">
    <source>
        <dbReference type="ARBA" id="ARBA00023242"/>
    </source>
</evidence>
<keyword evidence="8 14" id="KW-0539">Nucleus</keyword>
<dbReference type="AlphaFoldDB" id="A0A671KPW5"/>
<evidence type="ECO:0000256" key="2">
    <source>
        <dbReference type="ARBA" id="ARBA00022491"/>
    </source>
</evidence>
<dbReference type="InterPro" id="IPR031693">
    <property type="entry name" value="Sin3_C"/>
</dbReference>
<dbReference type="PROSITE" id="PS51477">
    <property type="entry name" value="PAH"/>
    <property type="match status" value="3"/>
</dbReference>
<evidence type="ECO:0000256" key="7">
    <source>
        <dbReference type="ARBA" id="ARBA00023163"/>
    </source>
</evidence>
<dbReference type="SMART" id="SM00761">
    <property type="entry name" value="HDAC_interact"/>
    <property type="match status" value="1"/>
</dbReference>
<comment type="function">
    <text evidence="9">Acts as a transcriptional repressor. Interacts with MXI1 to repress MYC responsive genes and antagonize MYC oncogenic activities. Interacts with MAD-MAX heterodimers by binding to MAD. The heterodimer then represses transcription by tethering SIN3B to DNA. Also forms a complex with FOXK1 which represses transcription. With FOXK1, regulates cell cycle progression probably by repressing cell cycle inhibitor genes expression. As part of the SIN3B complex represses transcription and counteracts the histone acetyltransferase activity of EP300 through the recognition H3K27ac marks by PHF12 and the activity of the histone deacetylase HDAC2. SIN3B complex is recruited downstream of the constitutively active genes transcriptional start sites through interaction with histones and mitigates histone acetylation and RNA polymerase II progression within transcribed regions contributing to the regulation of transcription.</text>
</comment>
<dbReference type="Pfam" id="PF16879">
    <property type="entry name" value="Sin3a_C"/>
    <property type="match status" value="1"/>
</dbReference>
<keyword evidence="5" id="KW-0832">Ubl conjugation</keyword>
<dbReference type="SUPFAM" id="SSF47762">
    <property type="entry name" value="PAH2 domain"/>
    <property type="match status" value="3"/>
</dbReference>
<protein>
    <recommendedName>
        <fullName evidence="11">Paired amphipathic helix protein Sin3b</fullName>
    </recommendedName>
    <alternativeName>
        <fullName evidence="12">Histone deacetylase complex subunit Sin3b</fullName>
    </alternativeName>
    <alternativeName>
        <fullName evidence="13">Transcriptional corepressor Sin3b</fullName>
    </alternativeName>
</protein>
<keyword evidence="16" id="KW-1133">Transmembrane helix</keyword>
<organism evidence="18 19">
    <name type="scientific">Sinocyclocheilus anshuiensis</name>
    <dbReference type="NCBI Taxonomy" id="1608454"/>
    <lineage>
        <taxon>Eukaryota</taxon>
        <taxon>Metazoa</taxon>
        <taxon>Chordata</taxon>
        <taxon>Craniata</taxon>
        <taxon>Vertebrata</taxon>
        <taxon>Euteleostomi</taxon>
        <taxon>Actinopterygii</taxon>
        <taxon>Neopterygii</taxon>
        <taxon>Teleostei</taxon>
        <taxon>Ostariophysi</taxon>
        <taxon>Cypriniformes</taxon>
        <taxon>Cyprinidae</taxon>
        <taxon>Cyprininae</taxon>
        <taxon>Sinocyclocheilus</taxon>
    </lineage>
</organism>
<evidence type="ECO:0000256" key="15">
    <source>
        <dbReference type="SAM" id="MobiDB-lite"/>
    </source>
</evidence>
<dbReference type="FunFam" id="1.20.1160.11:FF:000001">
    <property type="entry name" value="Paired amphipathic helix protein Sin3"/>
    <property type="match status" value="1"/>
</dbReference>